<dbReference type="OMA" id="CHIEDEI"/>
<dbReference type="InterPro" id="IPR003029">
    <property type="entry name" value="S1_domain"/>
</dbReference>
<dbReference type="Gene3D" id="2.40.50.140">
    <property type="entry name" value="Nucleic acid-binding proteins"/>
    <property type="match status" value="1"/>
</dbReference>
<gene>
    <name evidence="2" type="ORF">CLI86_06145</name>
    <name evidence="3" type="ORF">TFUB20_00138</name>
</gene>
<reference evidence="2 5" key="2">
    <citation type="submission" date="2017-09" db="EMBL/GenBank/DDBJ databases">
        <title>Phase variable restriction modification systems are present in the genome sequences of periodontal pathogens Prevotella intermedia, Tannerella forsythia and Porphyromonas gingivalis.</title>
        <authorList>
            <person name="Haigh R.D."/>
            <person name="Crawford L."/>
            <person name="Ralph J."/>
            <person name="Wanford J."/>
            <person name="Vartoukian S.R."/>
            <person name="Hijazib K."/>
            <person name="Wade W."/>
            <person name="Oggioni M.R."/>
        </authorList>
    </citation>
    <scope>NUCLEOTIDE SEQUENCE [LARGE SCALE GENOMIC DNA]</scope>
    <source>
        <strain evidence="2 5">WW11663</strain>
    </source>
</reference>
<evidence type="ECO:0000313" key="4">
    <source>
        <dbReference type="Proteomes" id="UP000182057"/>
    </source>
</evidence>
<dbReference type="Pfam" id="PF04326">
    <property type="entry name" value="SLFN_AlbA_2"/>
    <property type="match status" value="1"/>
</dbReference>
<dbReference type="PANTHER" id="PTHR30595:SF6">
    <property type="entry name" value="SCHLAFEN ALBA-2 DOMAIN-CONTAINING PROTEIN"/>
    <property type="match status" value="1"/>
</dbReference>
<dbReference type="SUPFAM" id="SSF50249">
    <property type="entry name" value="Nucleic acid-binding proteins"/>
    <property type="match status" value="1"/>
</dbReference>
<reference evidence="3 4" key="1">
    <citation type="submission" date="2016-09" db="EMBL/GenBank/DDBJ databases">
        <authorList>
            <person name="Capua I."/>
            <person name="De Benedictis P."/>
            <person name="Joannis T."/>
            <person name="Lombin L.H."/>
            <person name="Cattoli G."/>
        </authorList>
    </citation>
    <scope>NUCLEOTIDE SEQUENCE [LARGE SCALE GENOMIC DNA]</scope>
    <source>
        <strain evidence="3 4">UB20</strain>
    </source>
</reference>
<evidence type="ECO:0000259" key="1">
    <source>
        <dbReference type="PROSITE" id="PS50126"/>
    </source>
</evidence>
<dbReference type="Gene3D" id="3.30.950.30">
    <property type="entry name" value="Schlafen, AAA domain"/>
    <property type="match status" value="1"/>
</dbReference>
<organism evidence="3 4">
    <name type="scientific">Tannerella forsythia</name>
    <name type="common">Bacteroides forsythus</name>
    <dbReference type="NCBI Taxonomy" id="28112"/>
    <lineage>
        <taxon>Bacteria</taxon>
        <taxon>Pseudomonadati</taxon>
        <taxon>Bacteroidota</taxon>
        <taxon>Bacteroidia</taxon>
        <taxon>Bacteroidales</taxon>
        <taxon>Tannerellaceae</taxon>
        <taxon>Tannerella</taxon>
    </lineage>
</organism>
<proteinExistence type="predicted"/>
<evidence type="ECO:0000313" key="2">
    <source>
        <dbReference type="EMBL" id="PDP43938.1"/>
    </source>
</evidence>
<dbReference type="Proteomes" id="UP000219259">
    <property type="component" value="Unassembled WGS sequence"/>
</dbReference>
<name>A0A1D3UCK6_TANFO</name>
<dbReference type="EMBL" id="NSLJ01000012">
    <property type="protein sequence ID" value="PDP43938.1"/>
    <property type="molecule type" value="Genomic_DNA"/>
</dbReference>
<dbReference type="GeneID" id="34757581"/>
<protein>
    <submittedName>
        <fullName evidence="3">Divergent AAA domain protein</fullName>
    </submittedName>
</protein>
<dbReference type="SMART" id="SM00316">
    <property type="entry name" value="S1"/>
    <property type="match status" value="1"/>
</dbReference>
<dbReference type="GO" id="GO:0003676">
    <property type="term" value="F:nucleic acid binding"/>
    <property type="evidence" value="ECO:0007669"/>
    <property type="project" value="InterPro"/>
</dbReference>
<dbReference type="InterPro" id="IPR012340">
    <property type="entry name" value="NA-bd_OB-fold"/>
</dbReference>
<accession>A0A1D3UCK6</accession>
<dbReference type="PANTHER" id="PTHR30595">
    <property type="entry name" value="GLPR-RELATED TRANSCRIPTIONAL REPRESSOR"/>
    <property type="match status" value="1"/>
</dbReference>
<evidence type="ECO:0000313" key="5">
    <source>
        <dbReference type="Proteomes" id="UP000219259"/>
    </source>
</evidence>
<feature type="domain" description="S1 motif" evidence="1">
    <location>
        <begin position="416"/>
        <end position="489"/>
    </location>
</feature>
<dbReference type="RefSeq" id="WP_014223630.1">
    <property type="nucleotide sequence ID" value="NZ_CAJPTF010000035.1"/>
</dbReference>
<dbReference type="EMBL" id="FMMM01000014">
    <property type="protein sequence ID" value="SCQ17850.1"/>
    <property type="molecule type" value="Genomic_DNA"/>
</dbReference>
<dbReference type="AlphaFoldDB" id="A0A1D3UCK6"/>
<dbReference type="InterPro" id="IPR038461">
    <property type="entry name" value="Schlafen_AlbA_2_dom_sf"/>
</dbReference>
<evidence type="ECO:0000313" key="3">
    <source>
        <dbReference type="EMBL" id="SCQ17850.1"/>
    </source>
</evidence>
<dbReference type="PROSITE" id="PS50126">
    <property type="entry name" value="S1"/>
    <property type="match status" value="1"/>
</dbReference>
<dbReference type="InterPro" id="IPR007421">
    <property type="entry name" value="Schlafen_AlbA_2_dom"/>
</dbReference>
<dbReference type="OrthoDB" id="9807907at2"/>
<dbReference type="Proteomes" id="UP000182057">
    <property type="component" value="Unassembled WGS sequence"/>
</dbReference>
<sequence>MDILYEDYTNGRAFMRMINATEEQVALFEELSKKAVYKSSDSDFMSLLKTGSPFWIFAFLKALDRLYEKCREDTDRTQTILSLYIRIEEHLLENRRFLNLYPENKHSSILFRAEQMLHKAYAHQEALSIIQENKVSLFISDLSAKTEIPDIHIYNLEKKINILMYLFLYDPQALTGRTIAYLRLFRFFIEYASSLFSYSFWINNLESLIKKECDRIDTILLTGEITAEIRQKAESLIQIAGAEFLISRAADSEINIVHRLMFYRYLYLLDERRTPALKNLMLSTFLKRNSRPPEYTWEELILFSFPLFVDKISYFIEDILENKNSFSFEGNGVINLSDQRITLSPHPNPLIRKRNHKLLSLWEDTIKINTFHPSPTDLNSCTDIHLLYKAWNTAFDDFKAKPVFEQHHMKETPPAGTSLKVRITKMNPAYPLLAFASIEDDRYEGYGVLHASQVSRIKLNTLSDIFVVGDLVTAHVLETSDNRLSFSILEEIGFSISARFHKDDYTYAKLLAQKENLDIWVSEKGYPLYTLPSPDTSSELEIDDIYMLRLTSVYKNGYVKAEIEEAAPEDVTIDTSKAVADLISYYIDERTEDYDADESKMDNSINNFYLESDYVRQLIYIIDLHAESTQDHILRFNLFNTTRLLAKIVNSSSLESYYTYRILYLKELHKFLHKKTMDDAIIDDAAVQQYPRLSKPLRILSMLSAKNDSIDCVATLQTQILSNEKQISDLARLLLIQHFARTAFPDIAKSVNAKILALLAIEEGKAPAPQTENINFGREGNTKEFKSTIVYPPESNHEADIDKQMEHILTTICGFLNADGGILYIGVNDIGYPRGIETDLNYLRCNEDKYQLLIRKYIVKDLGKDINSLILIDFHSFNEKTVCAVSVPSYHQAVSYKGIVWQRQGNSTRPLDTPEIRLLKERRSALILSKKNTETPFKELENTSADQADNIFPVNIPTYKLPVESAHPLPQTEVPPIYTSVLKTNKEQEAIAFFSILESGKFMLSKEFPYQHNTRIALPLYDEYLSGYLLYIYENGFVNRIAVSTLMSKKQNYEYTNALFDKSSLFFTSFAKPDDSIFVKIAYKGNEYIRVLSQKNIKINTDLSLKGTPLYTIPFGKIIQTEVLNKEQAQEVEKIHSELSTTLGTPVSSISAIKEIYYLNNLLSGKSTFKENA</sequence>